<keyword evidence="3" id="KW-1185">Reference proteome</keyword>
<protein>
    <submittedName>
        <fullName evidence="2">Anti-anti-sigma factor</fullName>
    </submittedName>
</protein>
<organism evidence="2 3">
    <name type="scientific">Thiopseudomonas denitrificans</name>
    <dbReference type="NCBI Taxonomy" id="1501432"/>
    <lineage>
        <taxon>Bacteria</taxon>
        <taxon>Pseudomonadati</taxon>
        <taxon>Pseudomonadota</taxon>
        <taxon>Gammaproteobacteria</taxon>
        <taxon>Pseudomonadales</taxon>
        <taxon>Pseudomonadaceae</taxon>
        <taxon>Thiopseudomonas</taxon>
    </lineage>
</organism>
<dbReference type="Gene3D" id="3.30.750.24">
    <property type="entry name" value="STAS domain"/>
    <property type="match status" value="1"/>
</dbReference>
<accession>A0A4V3D5G8</accession>
<dbReference type="SUPFAM" id="SSF52091">
    <property type="entry name" value="SpoIIaa-like"/>
    <property type="match status" value="1"/>
</dbReference>
<dbReference type="GO" id="GO:0043856">
    <property type="term" value="F:anti-sigma factor antagonist activity"/>
    <property type="evidence" value="ECO:0007669"/>
    <property type="project" value="TreeGrafter"/>
</dbReference>
<evidence type="ECO:0000313" key="2">
    <source>
        <dbReference type="EMBL" id="TDQ39937.1"/>
    </source>
</evidence>
<evidence type="ECO:0000313" key="3">
    <source>
        <dbReference type="Proteomes" id="UP000294575"/>
    </source>
</evidence>
<dbReference type="PANTHER" id="PTHR33495">
    <property type="entry name" value="ANTI-SIGMA FACTOR ANTAGONIST TM_1081-RELATED-RELATED"/>
    <property type="match status" value="1"/>
</dbReference>
<dbReference type="EMBL" id="SNYK01000001">
    <property type="protein sequence ID" value="TDQ39937.1"/>
    <property type="molecule type" value="Genomic_DNA"/>
</dbReference>
<dbReference type="InterPro" id="IPR002645">
    <property type="entry name" value="STAS_dom"/>
</dbReference>
<dbReference type="PROSITE" id="PS50801">
    <property type="entry name" value="STAS"/>
    <property type="match status" value="1"/>
</dbReference>
<dbReference type="InterPro" id="IPR036513">
    <property type="entry name" value="STAS_dom_sf"/>
</dbReference>
<gene>
    <name evidence="2" type="ORF">DFQ45_10169</name>
</gene>
<comment type="caution">
    <text evidence="2">The sequence shown here is derived from an EMBL/GenBank/DDBJ whole genome shotgun (WGS) entry which is preliminary data.</text>
</comment>
<feature type="domain" description="STAS" evidence="1">
    <location>
        <begin position="4"/>
        <end position="118"/>
    </location>
</feature>
<dbReference type="InterPro" id="IPR014557">
    <property type="entry name" value="UCP029548_STAS-type"/>
</dbReference>
<dbReference type="PANTHER" id="PTHR33495:SF2">
    <property type="entry name" value="ANTI-SIGMA FACTOR ANTAGONIST TM_1081-RELATED"/>
    <property type="match status" value="1"/>
</dbReference>
<proteinExistence type="predicted"/>
<reference evidence="2 3" key="1">
    <citation type="submission" date="2019-03" db="EMBL/GenBank/DDBJ databases">
        <title>Genomic Encyclopedia of Type Strains, Phase IV (KMG-IV): sequencing the most valuable type-strain genomes for metagenomic binning, comparative biology and taxonomic classification.</title>
        <authorList>
            <person name="Goeker M."/>
        </authorList>
    </citation>
    <scope>NUCLEOTIDE SEQUENCE [LARGE SCALE GENOMIC DNA]</scope>
    <source>
        <strain evidence="2 3">DSM 28679</strain>
    </source>
</reference>
<dbReference type="OrthoDB" id="8685730at2"/>
<dbReference type="AlphaFoldDB" id="A0A4V3D5G8"/>
<dbReference type="Pfam" id="PF01740">
    <property type="entry name" value="STAS"/>
    <property type="match status" value="1"/>
</dbReference>
<name>A0A4V3D5G8_9GAMM</name>
<dbReference type="Proteomes" id="UP000294575">
    <property type="component" value="Unassembled WGS sequence"/>
</dbReference>
<evidence type="ECO:0000259" key="1">
    <source>
        <dbReference type="PROSITE" id="PS50801"/>
    </source>
</evidence>
<dbReference type="PIRSF" id="PIRSF029548">
    <property type="entry name" value="UCP029548"/>
    <property type="match status" value="1"/>
</dbReference>
<dbReference type="CDD" id="cd07043">
    <property type="entry name" value="STAS_anti-anti-sigma_factors"/>
    <property type="match status" value="1"/>
</dbReference>
<sequence length="167" mass="18521">MSSGKIRYAVQDGSFILKCSGDVRLTYCSVLNDTIEQKFTRGRFQSVIIDLTEVDSIDSTTLGLLAKLSILSRENFGMLPTLASTNPDISQQLEAMGMCRVFNIVHTPTPCPECLTDLPEQPQDQAVVRERVLEAHHILMALNESNREEFRDLVSILEGTGKNCSNA</sequence>
<dbReference type="RefSeq" id="WP_101496651.1">
    <property type="nucleotide sequence ID" value="NZ_LNJZ01000007.1"/>
</dbReference>